<dbReference type="InterPro" id="IPR016032">
    <property type="entry name" value="Sig_transdc_resp-reg_C-effctor"/>
</dbReference>
<dbReference type="GO" id="GO:0003677">
    <property type="term" value="F:DNA binding"/>
    <property type="evidence" value="ECO:0007669"/>
    <property type="project" value="UniProtKB-KW"/>
</dbReference>
<dbReference type="AlphaFoldDB" id="A0A846S0D7"/>
<accession>A0A846S0D7</accession>
<feature type="domain" description="Response regulatory" evidence="7">
    <location>
        <begin position="1"/>
        <end position="120"/>
    </location>
</feature>
<name>A0A846S0D7_9MICO</name>
<dbReference type="Proteomes" id="UP000576792">
    <property type="component" value="Unassembled WGS sequence"/>
</dbReference>
<evidence type="ECO:0000313" key="8">
    <source>
        <dbReference type="EMBL" id="NJC55661.1"/>
    </source>
</evidence>
<dbReference type="SUPFAM" id="SSF46894">
    <property type="entry name" value="C-terminal effector domain of the bipartite response regulators"/>
    <property type="match status" value="1"/>
</dbReference>
<evidence type="ECO:0000313" key="9">
    <source>
        <dbReference type="Proteomes" id="UP000576792"/>
    </source>
</evidence>
<feature type="domain" description="HTH luxR-type" evidence="6">
    <location>
        <begin position="140"/>
        <end position="210"/>
    </location>
</feature>
<keyword evidence="3 8" id="KW-0238">DNA-binding</keyword>
<dbReference type="SMART" id="SM00421">
    <property type="entry name" value="HTH_LUXR"/>
    <property type="match status" value="1"/>
</dbReference>
<dbReference type="Pfam" id="PF00072">
    <property type="entry name" value="Response_reg"/>
    <property type="match status" value="1"/>
</dbReference>
<dbReference type="PRINTS" id="PR00038">
    <property type="entry name" value="HTHLUXR"/>
</dbReference>
<reference evidence="8 9" key="1">
    <citation type="submission" date="2020-03" db="EMBL/GenBank/DDBJ databases">
        <title>Sequencing the genomes of 1000 actinobacteria strains.</title>
        <authorList>
            <person name="Klenk H.-P."/>
        </authorList>
    </citation>
    <scope>NUCLEOTIDE SEQUENCE [LARGE SCALE GENOMIC DNA]</scope>
    <source>
        <strain evidence="8 9">DSM 18964</strain>
    </source>
</reference>
<dbReference type="CDD" id="cd17535">
    <property type="entry name" value="REC_NarL-like"/>
    <property type="match status" value="1"/>
</dbReference>
<dbReference type="SUPFAM" id="SSF52172">
    <property type="entry name" value="CheY-like"/>
    <property type="match status" value="1"/>
</dbReference>
<evidence type="ECO:0000256" key="1">
    <source>
        <dbReference type="ARBA" id="ARBA00022553"/>
    </source>
</evidence>
<dbReference type="SMART" id="SM00448">
    <property type="entry name" value="REC"/>
    <property type="match status" value="1"/>
</dbReference>
<dbReference type="InterPro" id="IPR058245">
    <property type="entry name" value="NreC/VraR/RcsB-like_REC"/>
</dbReference>
<dbReference type="GO" id="GO:0006355">
    <property type="term" value="P:regulation of DNA-templated transcription"/>
    <property type="evidence" value="ECO:0007669"/>
    <property type="project" value="InterPro"/>
</dbReference>
<keyword evidence="9" id="KW-1185">Reference proteome</keyword>
<evidence type="ECO:0000256" key="4">
    <source>
        <dbReference type="ARBA" id="ARBA00023163"/>
    </source>
</evidence>
<organism evidence="8 9">
    <name type="scientific">Brevibacterium marinum</name>
    <dbReference type="NCBI Taxonomy" id="418643"/>
    <lineage>
        <taxon>Bacteria</taxon>
        <taxon>Bacillati</taxon>
        <taxon>Actinomycetota</taxon>
        <taxon>Actinomycetes</taxon>
        <taxon>Micrococcales</taxon>
        <taxon>Brevibacteriaceae</taxon>
        <taxon>Brevibacterium</taxon>
    </lineage>
</organism>
<evidence type="ECO:0000256" key="3">
    <source>
        <dbReference type="ARBA" id="ARBA00023125"/>
    </source>
</evidence>
<evidence type="ECO:0000259" key="7">
    <source>
        <dbReference type="PROSITE" id="PS50110"/>
    </source>
</evidence>
<comment type="caution">
    <text evidence="8">The sequence shown here is derived from an EMBL/GenBank/DDBJ whole genome shotgun (WGS) entry which is preliminary data.</text>
</comment>
<keyword evidence="2" id="KW-0805">Transcription regulation</keyword>
<keyword evidence="4" id="KW-0804">Transcription</keyword>
<keyword evidence="1 5" id="KW-0597">Phosphoprotein</keyword>
<dbReference type="CDD" id="cd06170">
    <property type="entry name" value="LuxR_C_like"/>
    <property type="match status" value="1"/>
</dbReference>
<evidence type="ECO:0000256" key="5">
    <source>
        <dbReference type="PROSITE-ProRule" id="PRU00169"/>
    </source>
</evidence>
<dbReference type="RefSeq" id="WP_425339314.1">
    <property type="nucleotide sequence ID" value="NZ_BAAAPQ010000026.1"/>
</dbReference>
<feature type="modified residue" description="4-aspartylphosphate" evidence="5">
    <location>
        <position position="49"/>
    </location>
</feature>
<protein>
    <submittedName>
        <fullName evidence="8">DNA-binding NarL/FixJ family response regulator</fullName>
    </submittedName>
</protein>
<dbReference type="GO" id="GO:0000160">
    <property type="term" value="P:phosphorelay signal transduction system"/>
    <property type="evidence" value="ECO:0007669"/>
    <property type="project" value="InterPro"/>
</dbReference>
<dbReference type="PANTHER" id="PTHR43214:SF24">
    <property type="entry name" value="TRANSCRIPTIONAL REGULATORY PROTEIN NARL-RELATED"/>
    <property type="match status" value="1"/>
</dbReference>
<dbReference type="InterPro" id="IPR011006">
    <property type="entry name" value="CheY-like_superfamily"/>
</dbReference>
<proteinExistence type="predicted"/>
<evidence type="ECO:0000259" key="6">
    <source>
        <dbReference type="PROSITE" id="PS50043"/>
    </source>
</evidence>
<dbReference type="Pfam" id="PF00196">
    <property type="entry name" value="GerE"/>
    <property type="match status" value="1"/>
</dbReference>
<dbReference type="InterPro" id="IPR000792">
    <property type="entry name" value="Tscrpt_reg_LuxR_C"/>
</dbReference>
<dbReference type="InterPro" id="IPR001789">
    <property type="entry name" value="Sig_transdc_resp-reg_receiver"/>
</dbReference>
<dbReference type="Gene3D" id="3.40.50.2300">
    <property type="match status" value="1"/>
</dbReference>
<dbReference type="EMBL" id="JAATJN010000001">
    <property type="protein sequence ID" value="NJC55661.1"/>
    <property type="molecule type" value="Genomic_DNA"/>
</dbReference>
<dbReference type="PROSITE" id="PS50043">
    <property type="entry name" value="HTH_LUXR_2"/>
    <property type="match status" value="1"/>
</dbReference>
<dbReference type="InterPro" id="IPR039420">
    <property type="entry name" value="WalR-like"/>
</dbReference>
<sequence length="210" mass="22828">MVAEDSALMRDGLITLLERFGHDVCASVDNAGDLAKAAKREEPQLVITDVRMPPDHNDDGLRAALDLRQQTPGSPVLVLSQYVEKSYAMRLLDSGDGRAVGYLLKDRVGAVTDFVDAAEQVASGGTVFDPDVIRQLLVQRGSLLARLTARESEVLYQMAQGRSNAAIARELVVTDAAINKHIGNIFAKLELSTTGDEHRRVAAVLEYLRS</sequence>
<dbReference type="PROSITE" id="PS50110">
    <property type="entry name" value="RESPONSE_REGULATORY"/>
    <property type="match status" value="1"/>
</dbReference>
<evidence type="ECO:0000256" key="2">
    <source>
        <dbReference type="ARBA" id="ARBA00023015"/>
    </source>
</evidence>
<gene>
    <name evidence="8" type="ORF">BKA07_000696</name>
</gene>
<dbReference type="PANTHER" id="PTHR43214">
    <property type="entry name" value="TWO-COMPONENT RESPONSE REGULATOR"/>
    <property type="match status" value="1"/>
</dbReference>